<evidence type="ECO:0000313" key="3">
    <source>
        <dbReference type="RefSeq" id="XP_013920320.1"/>
    </source>
</evidence>
<name>A0A6I9YAF2_9SAUR</name>
<organism evidence="2 3">
    <name type="scientific">Thamnophis sirtalis</name>
    <dbReference type="NCBI Taxonomy" id="35019"/>
    <lineage>
        <taxon>Eukaryota</taxon>
        <taxon>Metazoa</taxon>
        <taxon>Chordata</taxon>
        <taxon>Craniata</taxon>
        <taxon>Vertebrata</taxon>
        <taxon>Euteleostomi</taxon>
        <taxon>Lepidosauria</taxon>
        <taxon>Squamata</taxon>
        <taxon>Bifurcata</taxon>
        <taxon>Unidentata</taxon>
        <taxon>Episquamata</taxon>
        <taxon>Toxicofera</taxon>
        <taxon>Serpentes</taxon>
        <taxon>Colubroidea</taxon>
        <taxon>Colubridae</taxon>
        <taxon>Natricinae</taxon>
        <taxon>Thamnophis</taxon>
    </lineage>
</organism>
<dbReference type="Proteomes" id="UP000504617">
    <property type="component" value="Unplaced"/>
</dbReference>
<keyword evidence="1" id="KW-0732">Signal</keyword>
<evidence type="ECO:0000256" key="1">
    <source>
        <dbReference type="SAM" id="SignalP"/>
    </source>
</evidence>
<accession>A0A6I9YAF2</accession>
<evidence type="ECO:0000313" key="2">
    <source>
        <dbReference type="Proteomes" id="UP000504617"/>
    </source>
</evidence>
<reference evidence="3" key="1">
    <citation type="submission" date="2025-08" db="UniProtKB">
        <authorList>
            <consortium name="RefSeq"/>
        </authorList>
    </citation>
    <scope>IDENTIFICATION</scope>
    <source>
        <tissue evidence="3">Skeletal muscle</tissue>
    </source>
</reference>
<dbReference type="OrthoDB" id="8913316at2759"/>
<dbReference type="InterPro" id="IPR053358">
    <property type="entry name" value="Diff-assoc_signaling"/>
</dbReference>
<dbReference type="RefSeq" id="XP_013920320.1">
    <property type="nucleotide sequence ID" value="XM_014064845.1"/>
</dbReference>
<proteinExistence type="predicted"/>
<dbReference type="GeneID" id="106547620"/>
<protein>
    <submittedName>
        <fullName evidence="3">Uncharacterized protein LOC106547620</fullName>
    </submittedName>
</protein>
<feature type="signal peptide" evidence="1">
    <location>
        <begin position="1"/>
        <end position="20"/>
    </location>
</feature>
<dbReference type="KEGG" id="tsr:106547620"/>
<dbReference type="AlphaFoldDB" id="A0A6I9YAF2"/>
<gene>
    <name evidence="3" type="primary">LOC106547620</name>
</gene>
<dbReference type="PANTHER" id="PTHR34261:SF1">
    <property type="entry name" value="TUBULIN POLYMERIZATION-PROMOTING PROTEIN"/>
    <property type="match status" value="1"/>
</dbReference>
<feature type="chain" id="PRO_5026789252" evidence="1">
    <location>
        <begin position="21"/>
        <end position="331"/>
    </location>
</feature>
<dbReference type="PANTHER" id="PTHR34261">
    <property type="entry name" value="APC REGULATOR OF WNT-SIGNALING PATHWAY-RELATED"/>
    <property type="match status" value="1"/>
</dbReference>
<keyword evidence="2" id="KW-1185">Reference proteome</keyword>
<sequence>MMRVYVALVAFFSFISWTSSHVIHYTSTGGVCTNTCGYHGYKYTWCKQKGGSGHEWDYCSLKNGLAVSGEKCDSPCDFWGGSSQYCHFKNGKWNYCSLVLEWDSIEYSLRNNLCKHRCQIIQGHFQCDTFSGLEPCSPFRDVTPTGLPCHINYQCAKYGWSCYHCQTGMGEDDWGLCRPKDKDGCIWNASVTDSFQTEICTLVYSQKNSSIFFRRERQTKIVRPTKEQFKDAVHLIDNLNNIRNLSKSDTLTEIYFYKESILCNDTNYTSVKLWLDNNTNTTIAHVIFSDILSIIKVLRLAFYTSLHSAFYSPAYTIIVSVGEPMLCSIDY</sequence>